<dbReference type="EMBL" id="NPJF01000024">
    <property type="protein sequence ID" value="OYP56226.1"/>
    <property type="molecule type" value="Genomic_DNA"/>
</dbReference>
<dbReference type="InterPro" id="IPR006127">
    <property type="entry name" value="ZnuA-like"/>
</dbReference>
<comment type="similarity">
    <text evidence="1">Belongs to the bacterial solute-binding protein 9 family.</text>
</comment>
<keyword evidence="3" id="KW-0732">Signal</keyword>
<keyword evidence="5" id="KW-1185">Reference proteome</keyword>
<evidence type="ECO:0000313" key="4">
    <source>
        <dbReference type="EMBL" id="OYP56226.1"/>
    </source>
</evidence>
<dbReference type="PANTHER" id="PTHR42953:SF3">
    <property type="entry name" value="HIGH-AFFINITY ZINC UPTAKE SYSTEM PROTEIN ZNUA"/>
    <property type="match status" value="1"/>
</dbReference>
<dbReference type="SUPFAM" id="SSF53807">
    <property type="entry name" value="Helical backbone' metal receptor"/>
    <property type="match status" value="1"/>
</dbReference>
<accession>A0ABX4EIX7</accession>
<dbReference type="InterPro" id="IPR050492">
    <property type="entry name" value="Bact_metal-bind_prot9"/>
</dbReference>
<comment type="caution">
    <text evidence="4">The sequence shown here is derived from an EMBL/GenBank/DDBJ whole genome shotgun (WGS) entry which is preliminary data.</text>
</comment>
<evidence type="ECO:0000313" key="5">
    <source>
        <dbReference type="Proteomes" id="UP000216189"/>
    </source>
</evidence>
<evidence type="ECO:0000256" key="2">
    <source>
        <dbReference type="ARBA" id="ARBA00022448"/>
    </source>
</evidence>
<sequence>MFLCCLLCMACQGNKKDNAKEIAVTIEPLRYFTEQIAGGNYHIITMVPPGSNPEIYEPTSKQMVNLANCSLIIKIGELGFEKTWMNKITATAPNIKVISASKGITPVKSAYNIPDPHTWMSCTNAAIIAKNICEALIQKDPAQKQYYEKNLKKLLNKISKTEKDIRSKFAHEKQKSFLIYHPALTYFAKEYNFIQLPIEEEGREPSAAQLKNLITNAQKYGTKIMFIQKEFSNRNTSIVANGTNTKQIEINPLSYQWHEQMLNIAKNLQ</sequence>
<proteinExistence type="inferred from homology"/>
<dbReference type="Pfam" id="PF01297">
    <property type="entry name" value="ZnuA"/>
    <property type="match status" value="1"/>
</dbReference>
<dbReference type="Gene3D" id="3.40.50.1980">
    <property type="entry name" value="Nitrogenase molybdenum iron protein domain"/>
    <property type="match status" value="2"/>
</dbReference>
<evidence type="ECO:0000256" key="1">
    <source>
        <dbReference type="ARBA" id="ARBA00011028"/>
    </source>
</evidence>
<organism evidence="4 5">
    <name type="scientific">Segatella bryantii</name>
    <name type="common">Prevotella bryantii</name>
    <dbReference type="NCBI Taxonomy" id="77095"/>
    <lineage>
        <taxon>Bacteria</taxon>
        <taxon>Pseudomonadati</taxon>
        <taxon>Bacteroidota</taxon>
        <taxon>Bacteroidia</taxon>
        <taxon>Bacteroidales</taxon>
        <taxon>Prevotellaceae</taxon>
        <taxon>Segatella</taxon>
    </lineage>
</organism>
<name>A0ABX4EIX7_SEGBR</name>
<dbReference type="PANTHER" id="PTHR42953">
    <property type="entry name" value="HIGH-AFFINITY ZINC UPTAKE SYSTEM PROTEIN ZNUA-RELATED"/>
    <property type="match status" value="1"/>
</dbReference>
<keyword evidence="2" id="KW-0813">Transport</keyword>
<dbReference type="Proteomes" id="UP000216189">
    <property type="component" value="Unassembled WGS sequence"/>
</dbReference>
<evidence type="ECO:0000256" key="3">
    <source>
        <dbReference type="ARBA" id="ARBA00022729"/>
    </source>
</evidence>
<gene>
    <name evidence="4" type="ORF">CIK91_04135</name>
</gene>
<protein>
    <submittedName>
        <fullName evidence="4">Zinc ABC transporter substrate-binding protein</fullName>
    </submittedName>
</protein>
<reference evidence="4 5" key="1">
    <citation type="submission" date="2017-08" db="EMBL/GenBank/DDBJ databases">
        <title>Comparative genomics of non-oral Prevotella species.</title>
        <authorList>
            <person name="Accetto T."/>
            <person name="Nograsek B."/>
            <person name="Avgustin G."/>
        </authorList>
    </citation>
    <scope>NUCLEOTIDE SEQUENCE [LARGE SCALE GENOMIC DNA]</scope>
    <source>
        <strain evidence="4 5">TC1-1</strain>
    </source>
</reference>